<organism evidence="2 3">
    <name type="scientific">Vitrella brassicaformis (strain CCMP3155)</name>
    <dbReference type="NCBI Taxonomy" id="1169540"/>
    <lineage>
        <taxon>Eukaryota</taxon>
        <taxon>Sar</taxon>
        <taxon>Alveolata</taxon>
        <taxon>Colpodellida</taxon>
        <taxon>Vitrellaceae</taxon>
        <taxon>Vitrella</taxon>
    </lineage>
</organism>
<accession>A0A0G4FXH5</accession>
<dbReference type="GO" id="GO:0003676">
    <property type="term" value="F:nucleic acid binding"/>
    <property type="evidence" value="ECO:0007669"/>
    <property type="project" value="InterPro"/>
</dbReference>
<proteinExistence type="predicted"/>
<dbReference type="PROSITE" id="PS51857">
    <property type="entry name" value="CSD_2"/>
    <property type="match status" value="1"/>
</dbReference>
<dbReference type="OMA" id="PDIFVHY"/>
<dbReference type="AlphaFoldDB" id="A0A0G4FXH5"/>
<evidence type="ECO:0000313" key="3">
    <source>
        <dbReference type="Proteomes" id="UP000041254"/>
    </source>
</evidence>
<dbReference type="EMBL" id="CDMY01000520">
    <property type="protein sequence ID" value="CEM20005.1"/>
    <property type="molecule type" value="Genomic_DNA"/>
</dbReference>
<evidence type="ECO:0000259" key="1">
    <source>
        <dbReference type="PROSITE" id="PS51857"/>
    </source>
</evidence>
<dbReference type="InParanoid" id="A0A0G4FXH5"/>
<dbReference type="Proteomes" id="UP000041254">
    <property type="component" value="Unassembled WGS sequence"/>
</dbReference>
<keyword evidence="3" id="KW-1185">Reference proteome</keyword>
<evidence type="ECO:0000313" key="2">
    <source>
        <dbReference type="EMBL" id="CEM20005.1"/>
    </source>
</evidence>
<dbReference type="SMART" id="SM00357">
    <property type="entry name" value="CSP"/>
    <property type="match status" value="1"/>
</dbReference>
<dbReference type="VEuPathDB" id="CryptoDB:Vbra_6012"/>
<dbReference type="Pfam" id="PF00313">
    <property type="entry name" value="CSD"/>
    <property type="match status" value="1"/>
</dbReference>
<sequence length="156" mass="17067">MTAAALTASRCEVAFPMSGYTAAAARWLTSPAGCMRTDAPASLAALEDEIMASLSPKRRKVFGHVRTFFKAKGYGFIAPEGGGPDIYVHHTDIAATAASVASDRRKRRARRKLEWKEGEDKGVYVLRVGERVQFETVWDDAAARPRASLVETLIDH</sequence>
<gene>
    <name evidence="2" type="ORF">Vbra_6012</name>
</gene>
<dbReference type="InterPro" id="IPR002059">
    <property type="entry name" value="CSP_DNA-bd"/>
</dbReference>
<dbReference type="PhylomeDB" id="A0A0G4FXH5"/>
<dbReference type="OrthoDB" id="422005at2759"/>
<dbReference type="SUPFAM" id="SSF50249">
    <property type="entry name" value="Nucleic acid-binding proteins"/>
    <property type="match status" value="1"/>
</dbReference>
<name>A0A0G4FXH5_VITBC</name>
<reference evidence="2 3" key="1">
    <citation type="submission" date="2014-11" db="EMBL/GenBank/DDBJ databases">
        <authorList>
            <person name="Zhu J."/>
            <person name="Qi W."/>
            <person name="Song R."/>
        </authorList>
    </citation>
    <scope>NUCLEOTIDE SEQUENCE [LARGE SCALE GENOMIC DNA]</scope>
</reference>
<protein>
    <recommendedName>
        <fullName evidence="1">CSD domain-containing protein</fullName>
    </recommendedName>
</protein>
<feature type="domain" description="CSD" evidence="1">
    <location>
        <begin position="60"/>
        <end position="152"/>
    </location>
</feature>
<dbReference type="InterPro" id="IPR012340">
    <property type="entry name" value="NA-bd_OB-fold"/>
</dbReference>
<dbReference type="InterPro" id="IPR011129">
    <property type="entry name" value="CSD"/>
</dbReference>
<dbReference type="Gene3D" id="2.40.50.140">
    <property type="entry name" value="Nucleic acid-binding proteins"/>
    <property type="match status" value="1"/>
</dbReference>